<dbReference type="SUPFAM" id="SSF46785">
    <property type="entry name" value="Winged helix' DNA-binding domain"/>
    <property type="match status" value="1"/>
</dbReference>
<dbReference type="KEGG" id="xor:XOC_3790"/>
<dbReference type="GO" id="GO:0003677">
    <property type="term" value="F:DNA binding"/>
    <property type="evidence" value="ECO:0007669"/>
    <property type="project" value="UniProtKB-KW"/>
</dbReference>
<dbReference type="InterPro" id="IPR011663">
    <property type="entry name" value="UTRA"/>
</dbReference>
<dbReference type="Proteomes" id="UP000008851">
    <property type="component" value="Chromosome"/>
</dbReference>
<proteinExistence type="predicted"/>
<dbReference type="PANTHER" id="PTHR44846:SF10">
    <property type="entry name" value="TRANSCRIPTIONAL REGULATOR-RELATED"/>
    <property type="match status" value="1"/>
</dbReference>
<dbReference type="SUPFAM" id="SSF64288">
    <property type="entry name" value="Chorismate lyase-like"/>
    <property type="match status" value="1"/>
</dbReference>
<dbReference type="PANTHER" id="PTHR44846">
    <property type="entry name" value="MANNOSYL-D-GLYCERATE TRANSPORT/METABOLISM SYSTEM REPRESSOR MNGR-RELATED"/>
    <property type="match status" value="1"/>
</dbReference>
<evidence type="ECO:0000313" key="5">
    <source>
        <dbReference type="EMBL" id="AEQ97880.1"/>
    </source>
</evidence>
<dbReference type="GO" id="GO:0003700">
    <property type="term" value="F:DNA-binding transcription factor activity"/>
    <property type="evidence" value="ECO:0007669"/>
    <property type="project" value="InterPro"/>
</dbReference>
<feature type="domain" description="HTH gntR-type" evidence="4">
    <location>
        <begin position="3"/>
        <end position="71"/>
    </location>
</feature>
<keyword evidence="1" id="KW-0805">Transcription regulation</keyword>
<organism evidence="5 6">
    <name type="scientific">Xanthomonas oryzae pv. oryzicola (strain BLS256)</name>
    <dbReference type="NCBI Taxonomy" id="383407"/>
    <lineage>
        <taxon>Bacteria</taxon>
        <taxon>Pseudomonadati</taxon>
        <taxon>Pseudomonadota</taxon>
        <taxon>Gammaproteobacteria</taxon>
        <taxon>Lysobacterales</taxon>
        <taxon>Lysobacteraceae</taxon>
        <taxon>Xanthomonas</taxon>
    </lineage>
</organism>
<dbReference type="Gene3D" id="1.10.10.10">
    <property type="entry name" value="Winged helix-like DNA-binding domain superfamily/Winged helix DNA-binding domain"/>
    <property type="match status" value="1"/>
</dbReference>
<evidence type="ECO:0000256" key="2">
    <source>
        <dbReference type="ARBA" id="ARBA00023125"/>
    </source>
</evidence>
<evidence type="ECO:0000256" key="1">
    <source>
        <dbReference type="ARBA" id="ARBA00023015"/>
    </source>
</evidence>
<dbReference type="SMART" id="SM00345">
    <property type="entry name" value="HTH_GNTR"/>
    <property type="match status" value="1"/>
</dbReference>
<dbReference type="InterPro" id="IPR036388">
    <property type="entry name" value="WH-like_DNA-bd_sf"/>
</dbReference>
<evidence type="ECO:0000256" key="3">
    <source>
        <dbReference type="ARBA" id="ARBA00023163"/>
    </source>
</evidence>
<dbReference type="Pfam" id="PF00392">
    <property type="entry name" value="GntR"/>
    <property type="match status" value="1"/>
</dbReference>
<dbReference type="Pfam" id="PF07702">
    <property type="entry name" value="UTRA"/>
    <property type="match status" value="1"/>
</dbReference>
<dbReference type="PRINTS" id="PR00035">
    <property type="entry name" value="HTHGNTR"/>
</dbReference>
<evidence type="ECO:0000313" key="6">
    <source>
        <dbReference type="Proteomes" id="UP000008851"/>
    </source>
</evidence>
<dbReference type="Gene3D" id="3.40.1410.10">
    <property type="entry name" value="Chorismate lyase-like"/>
    <property type="match status" value="1"/>
</dbReference>
<dbReference type="RefSeq" id="WP_014504579.1">
    <property type="nucleotide sequence ID" value="NC_017267.2"/>
</dbReference>
<dbReference type="eggNOG" id="COG2188">
    <property type="taxonomic scope" value="Bacteria"/>
</dbReference>
<keyword evidence="3" id="KW-0804">Transcription</keyword>
<gene>
    <name evidence="5" type="ORF">XOC_3790</name>
</gene>
<dbReference type="CDD" id="cd07377">
    <property type="entry name" value="WHTH_GntR"/>
    <property type="match status" value="1"/>
</dbReference>
<protein>
    <submittedName>
        <fullName evidence="5">Transcriptional regulator</fullName>
    </submittedName>
</protein>
<dbReference type="GO" id="GO:0045892">
    <property type="term" value="P:negative regulation of DNA-templated transcription"/>
    <property type="evidence" value="ECO:0007669"/>
    <property type="project" value="TreeGrafter"/>
</dbReference>
<dbReference type="InterPro" id="IPR036390">
    <property type="entry name" value="WH_DNA-bd_sf"/>
</dbReference>
<dbReference type="InterPro" id="IPR028978">
    <property type="entry name" value="Chorismate_lyase_/UTRA_dom_sf"/>
</dbReference>
<reference evidence="5 6" key="1">
    <citation type="journal article" date="2011" name="J. Bacteriol.">
        <title>Two new complete genome sequences offer insight into host and tissue specificity of plant pathogenic Xanthomonas spp.</title>
        <authorList>
            <person name="Bogdanove A.J."/>
            <person name="Koebnik R."/>
            <person name="Lu H."/>
            <person name="Furutani A."/>
            <person name="Angiuoli S.V."/>
            <person name="Patil P.B."/>
            <person name="Van Sluys M.A."/>
            <person name="Ryan R.P."/>
            <person name="Meyer D.F."/>
            <person name="Han S.W."/>
            <person name="Aparna G."/>
            <person name="Rajaram M."/>
            <person name="Delcher A.L."/>
            <person name="Phillippy A.M."/>
            <person name="Puiu D."/>
            <person name="Schatz M.C."/>
            <person name="Shumway M."/>
            <person name="Sommer D.D."/>
            <person name="Trapnell C."/>
            <person name="Benahmed F."/>
            <person name="Dimitrov G."/>
            <person name="Madupu R."/>
            <person name="Radune D."/>
            <person name="Sullivan S."/>
            <person name="Jha G."/>
            <person name="Ishihara H."/>
            <person name="Lee S.W."/>
            <person name="Pandey A."/>
            <person name="Sharma V."/>
            <person name="Sriariyanun M."/>
            <person name="Szurek B."/>
            <person name="Vera-Cruz C.M."/>
            <person name="Dorman K.S."/>
            <person name="Ronald P.C."/>
            <person name="Verdier V."/>
            <person name="Dow J.M."/>
            <person name="Sonti R.V."/>
            <person name="Tsuge S."/>
            <person name="Brendel V.P."/>
            <person name="Rabinowicz P.D."/>
            <person name="Leach J.E."/>
            <person name="White F.F."/>
            <person name="Salzberg S.L."/>
        </authorList>
    </citation>
    <scope>NUCLEOTIDE SEQUENCE [LARGE SCALE GENOMIC DNA]</scope>
    <source>
        <strain evidence="5 6">BLS256</strain>
    </source>
</reference>
<dbReference type="InterPro" id="IPR050679">
    <property type="entry name" value="Bact_HTH_transcr_reg"/>
</dbReference>
<dbReference type="HOGENOM" id="CLU_063236_2_2_6"/>
<dbReference type="AlphaFoldDB" id="G7TGD3"/>
<sequence>MSVSRQHTITEAISAQIAAGEWGPDQRLPVERALAERFACTRITLREALQQLEAEGRIYRENRRGWFVSAPRVRYDPTNIAGFMQYVAAQGRKPRTELLSATRQVAGAAYAAALRLDSPYDEVFVLQRRRWIDRRAVLLETNVVLAAWAPGLLEHDLAGSLSTVFNQRLGLFLSRAQLSMHPAGLDAAQAMLLQSAPGTPCFRLQRISFAEDGRAVELDIESWRHDAVDVVVRTEAPTRSALSRRESGIDYS</sequence>
<evidence type="ECO:0000259" key="4">
    <source>
        <dbReference type="PROSITE" id="PS50949"/>
    </source>
</evidence>
<name>G7TGD3_XANOB</name>
<accession>G7TGD3</accession>
<dbReference type="PROSITE" id="PS50949">
    <property type="entry name" value="HTH_GNTR"/>
    <property type="match status" value="1"/>
</dbReference>
<keyword evidence="2" id="KW-0238">DNA-binding</keyword>
<dbReference type="SMART" id="SM00866">
    <property type="entry name" value="UTRA"/>
    <property type="match status" value="1"/>
</dbReference>
<dbReference type="InterPro" id="IPR000524">
    <property type="entry name" value="Tscrpt_reg_HTH_GntR"/>
</dbReference>
<dbReference type="EMBL" id="CP003057">
    <property type="protein sequence ID" value="AEQ97880.1"/>
    <property type="molecule type" value="Genomic_DNA"/>
</dbReference>